<organism evidence="2 3">
    <name type="scientific">Pelagibius litoralis</name>
    <dbReference type="NCBI Taxonomy" id="374515"/>
    <lineage>
        <taxon>Bacteria</taxon>
        <taxon>Pseudomonadati</taxon>
        <taxon>Pseudomonadota</taxon>
        <taxon>Alphaproteobacteria</taxon>
        <taxon>Rhodospirillales</taxon>
        <taxon>Rhodovibrionaceae</taxon>
        <taxon>Pelagibius</taxon>
    </lineage>
</organism>
<dbReference type="RefSeq" id="WP_167228571.1">
    <property type="nucleotide sequence ID" value="NZ_JAAQPH010000019.1"/>
</dbReference>
<accession>A0A967KFA8</accession>
<dbReference type="Proteomes" id="UP000761264">
    <property type="component" value="Unassembled WGS sequence"/>
</dbReference>
<evidence type="ECO:0000313" key="2">
    <source>
        <dbReference type="EMBL" id="NIA71205.1"/>
    </source>
</evidence>
<dbReference type="SUPFAM" id="SSF55729">
    <property type="entry name" value="Acyl-CoA N-acyltransferases (Nat)"/>
    <property type="match status" value="1"/>
</dbReference>
<reference evidence="2" key="1">
    <citation type="submission" date="2020-03" db="EMBL/GenBank/DDBJ databases">
        <title>Genome of Pelagibius litoralis DSM 21314T.</title>
        <authorList>
            <person name="Wang G."/>
        </authorList>
    </citation>
    <scope>NUCLEOTIDE SEQUENCE</scope>
    <source>
        <strain evidence="2">DSM 21314</strain>
    </source>
</reference>
<dbReference type="InterPro" id="IPR016181">
    <property type="entry name" value="Acyl_CoA_acyltransferase"/>
</dbReference>
<proteinExistence type="predicted"/>
<sequence length="724" mass="80258">MSEFRILKSHNEVAPFLHKVRALADANRNSLGFFPEVVYHDLAAKGTLWIALDNSSELAGFLTFGGRYLQLGVKQLFVDERFRGQRVGALLIGDLARYAEERDYLSIKARVASDLKESNTFWERMGFQLVKRETGGKSRKREILVRVRSLPTRSLLNLMDAARVDNLSAIDAPKMRTELTRSTKHFAIDLNVFFDIAKSREYAADSGLLLGAAMAGLIRLSVTSEFLSELKRSGSDEKDDPILRFAETLPVLPRLGGESEDLVERLRQVVFPYRDATKRRATQERSDLVHIASSIQCRLDGFVTRDKALLNAADAIRSEFKVEIVAPADLVDPSFDDMGSPSAISVTSKDNQQLAIVPLPSSAEREVSSFLLACGQAEPHVQRVIGRGTTASPRDVHVAYLDRKVVAVASWDRPTALHERLDSHMIVDESVSIAQRIIDHFIESIIRISAHPSVSKARIEMLADQPLTMSTVQSCGFGNFHREGSSLWVEKPMVGRIIAEGNWSDVRSKLLRVTGLALPSEMPAFAEVGESGVELHDSSGLGARLSFFDLETLLSPVLCLFSGRDGLILPIRPHFARDLLGDIGRQIGLLPTMEAVLRLERAYFRSPSGVSVFKVGTPVIFYESGSHGGSKAAIGVARLTYSDVRSVEDASIAYERQGALDRRELTDRSKQDRVHVITFDNFKKFDEFVPYSRLAELVNLKANLQVPQQISGDVMAQICMGGFN</sequence>
<gene>
    <name evidence="2" type="ORF">HBA54_21630</name>
</gene>
<name>A0A967KFA8_9PROT</name>
<keyword evidence="3" id="KW-1185">Reference proteome</keyword>
<dbReference type="CDD" id="cd04301">
    <property type="entry name" value="NAT_SF"/>
    <property type="match status" value="1"/>
</dbReference>
<dbReference type="Pfam" id="PF13673">
    <property type="entry name" value="Acetyltransf_10"/>
    <property type="match status" value="1"/>
</dbReference>
<dbReference type="PROSITE" id="PS51186">
    <property type="entry name" value="GNAT"/>
    <property type="match status" value="1"/>
</dbReference>
<evidence type="ECO:0000313" key="3">
    <source>
        <dbReference type="Proteomes" id="UP000761264"/>
    </source>
</evidence>
<protein>
    <submittedName>
        <fullName evidence="2">GNAT family N-acetyltransferase</fullName>
    </submittedName>
</protein>
<dbReference type="AlphaFoldDB" id="A0A967KFA8"/>
<dbReference type="GO" id="GO:0016747">
    <property type="term" value="F:acyltransferase activity, transferring groups other than amino-acyl groups"/>
    <property type="evidence" value="ECO:0007669"/>
    <property type="project" value="InterPro"/>
</dbReference>
<dbReference type="EMBL" id="JAAQPH010000019">
    <property type="protein sequence ID" value="NIA71205.1"/>
    <property type="molecule type" value="Genomic_DNA"/>
</dbReference>
<evidence type="ECO:0000259" key="1">
    <source>
        <dbReference type="PROSITE" id="PS51186"/>
    </source>
</evidence>
<dbReference type="InterPro" id="IPR000182">
    <property type="entry name" value="GNAT_dom"/>
</dbReference>
<comment type="caution">
    <text evidence="2">The sequence shown here is derived from an EMBL/GenBank/DDBJ whole genome shotgun (WGS) entry which is preliminary data.</text>
</comment>
<dbReference type="Gene3D" id="3.40.630.30">
    <property type="match status" value="1"/>
</dbReference>
<feature type="domain" description="N-acetyltransferase" evidence="1">
    <location>
        <begin position="2"/>
        <end position="151"/>
    </location>
</feature>